<evidence type="ECO:0000313" key="2">
    <source>
        <dbReference type="EMBL" id="KAK9199946.1"/>
    </source>
</evidence>
<dbReference type="EMBL" id="JBCGBO010000005">
    <property type="protein sequence ID" value="KAK9199946.1"/>
    <property type="molecule type" value="Genomic_DNA"/>
</dbReference>
<keyword evidence="1" id="KW-0472">Membrane</keyword>
<keyword evidence="1" id="KW-0812">Transmembrane</keyword>
<sequence length="68" mass="8182">MLSRQLALAAYQIYIYIVKKCSAMILSNRWHRFTICLQNPNLLFLFLFYDFGSLLLSLDLDFFFLLFF</sequence>
<accession>A0AAP0MB77</accession>
<gene>
    <name evidence="2" type="ORF">WN944_015140</name>
</gene>
<comment type="caution">
    <text evidence="2">The sequence shown here is derived from an EMBL/GenBank/DDBJ whole genome shotgun (WGS) entry which is preliminary data.</text>
</comment>
<keyword evidence="3" id="KW-1185">Reference proteome</keyword>
<evidence type="ECO:0000313" key="3">
    <source>
        <dbReference type="Proteomes" id="UP001428341"/>
    </source>
</evidence>
<reference evidence="2 3" key="1">
    <citation type="submission" date="2024-05" db="EMBL/GenBank/DDBJ databases">
        <title>Haplotype-resolved chromosome-level genome assembly of Huyou (Citrus changshanensis).</title>
        <authorList>
            <person name="Miao C."/>
            <person name="Chen W."/>
            <person name="Wu Y."/>
            <person name="Wang L."/>
            <person name="Zhao S."/>
            <person name="Grierson D."/>
            <person name="Xu C."/>
            <person name="Chen K."/>
        </authorList>
    </citation>
    <scope>NUCLEOTIDE SEQUENCE [LARGE SCALE GENOMIC DNA]</scope>
    <source>
        <strain evidence="2">01-14</strain>
        <tissue evidence="2">Leaf</tissue>
    </source>
</reference>
<dbReference type="AlphaFoldDB" id="A0AAP0MB77"/>
<organism evidence="2 3">
    <name type="scientific">Citrus x changshan-huyou</name>
    <dbReference type="NCBI Taxonomy" id="2935761"/>
    <lineage>
        <taxon>Eukaryota</taxon>
        <taxon>Viridiplantae</taxon>
        <taxon>Streptophyta</taxon>
        <taxon>Embryophyta</taxon>
        <taxon>Tracheophyta</taxon>
        <taxon>Spermatophyta</taxon>
        <taxon>Magnoliopsida</taxon>
        <taxon>eudicotyledons</taxon>
        <taxon>Gunneridae</taxon>
        <taxon>Pentapetalae</taxon>
        <taxon>rosids</taxon>
        <taxon>malvids</taxon>
        <taxon>Sapindales</taxon>
        <taxon>Rutaceae</taxon>
        <taxon>Aurantioideae</taxon>
        <taxon>Citrus</taxon>
    </lineage>
</organism>
<evidence type="ECO:0000256" key="1">
    <source>
        <dbReference type="SAM" id="Phobius"/>
    </source>
</evidence>
<dbReference type="Proteomes" id="UP001428341">
    <property type="component" value="Unassembled WGS sequence"/>
</dbReference>
<proteinExistence type="predicted"/>
<protein>
    <submittedName>
        <fullName evidence="2">Uncharacterized protein</fullName>
    </submittedName>
</protein>
<feature type="transmembrane region" description="Helical" evidence="1">
    <location>
        <begin position="42"/>
        <end position="67"/>
    </location>
</feature>
<keyword evidence="1" id="KW-1133">Transmembrane helix</keyword>
<name>A0AAP0MB77_9ROSI</name>